<gene>
    <name evidence="3" type="ORF">BWI75_25005</name>
</gene>
<keyword evidence="4" id="KW-1185">Reference proteome</keyword>
<accession>A0A6N8G2Y5</accession>
<dbReference type="RefSeq" id="WP_155707474.1">
    <property type="nucleotide sequence ID" value="NZ_CAWPEY010000091.1"/>
</dbReference>
<sequence length="199" mass="21917">MSQLFFTKAAALRILQAQGIAARCVETLRVYKGAVQVTYRTKNGRCSTFLSKTAFYSDFLTFRQEGAKTVTVKRWGAGSYTNHYECYSDESERIYTVKLLAGLAMCSCPDYEKQHQELGKAKTGCKHVIAVMHHLGHGSLQEYMDAASNRAKADLFGGGWDEPIQEASTSTAPNQLVVAAEGQPRRTKPAPDPFGGFGF</sequence>
<evidence type="ECO:0000256" key="1">
    <source>
        <dbReference type="PROSITE-ProRule" id="PRU00325"/>
    </source>
</evidence>
<name>A0A6N8G2Y5_9CHRO</name>
<keyword evidence="1" id="KW-0863">Zinc-finger</keyword>
<dbReference type="Pfam" id="PF04434">
    <property type="entry name" value="SWIM"/>
    <property type="match status" value="1"/>
</dbReference>
<keyword evidence="1" id="KW-0479">Metal-binding</keyword>
<dbReference type="GO" id="GO:0008270">
    <property type="term" value="F:zinc ion binding"/>
    <property type="evidence" value="ECO:0007669"/>
    <property type="project" value="UniProtKB-KW"/>
</dbReference>
<feature type="domain" description="SWIM-type" evidence="2">
    <location>
        <begin position="95"/>
        <end position="136"/>
    </location>
</feature>
<dbReference type="InterPro" id="IPR007527">
    <property type="entry name" value="Znf_SWIM"/>
</dbReference>
<evidence type="ECO:0000313" key="4">
    <source>
        <dbReference type="Proteomes" id="UP000441797"/>
    </source>
</evidence>
<dbReference type="EMBL" id="NAPY01000082">
    <property type="protein sequence ID" value="MUL39439.1"/>
    <property type="molecule type" value="Genomic_DNA"/>
</dbReference>
<dbReference type="AlphaFoldDB" id="A0A6N8G2Y5"/>
<evidence type="ECO:0000259" key="2">
    <source>
        <dbReference type="PROSITE" id="PS50966"/>
    </source>
</evidence>
<reference evidence="3 4" key="1">
    <citation type="journal article" date="2019" name="Front. Microbiol.">
        <title>Genomic Features for Desiccation Tolerance and Sugar Biosynthesis in the Extremophile Gloeocapsopsis sp. UTEX B3054.</title>
        <authorList>
            <person name="Urrejola C."/>
            <person name="Alcorta J."/>
            <person name="Salas L."/>
            <person name="Vasquez M."/>
            <person name="Polz M.F."/>
            <person name="Vicuna R."/>
            <person name="Diez B."/>
        </authorList>
    </citation>
    <scope>NUCLEOTIDE SEQUENCE [LARGE SCALE GENOMIC DNA]</scope>
    <source>
        <strain evidence="3 4">1H9</strain>
    </source>
</reference>
<dbReference type="PROSITE" id="PS50966">
    <property type="entry name" value="ZF_SWIM"/>
    <property type="match status" value="1"/>
</dbReference>
<dbReference type="OrthoDB" id="457049at2"/>
<proteinExistence type="predicted"/>
<protein>
    <recommendedName>
        <fullName evidence="2">SWIM-type domain-containing protein</fullName>
    </recommendedName>
</protein>
<dbReference type="Proteomes" id="UP000441797">
    <property type="component" value="Unassembled WGS sequence"/>
</dbReference>
<evidence type="ECO:0000313" key="3">
    <source>
        <dbReference type="EMBL" id="MUL39439.1"/>
    </source>
</evidence>
<comment type="caution">
    <text evidence="3">The sequence shown here is derived from an EMBL/GenBank/DDBJ whole genome shotgun (WGS) entry which is preliminary data.</text>
</comment>
<keyword evidence="1" id="KW-0862">Zinc</keyword>
<organism evidence="3 4">
    <name type="scientific">Gloeocapsopsis dulcis AAB1 = 1H9</name>
    <dbReference type="NCBI Taxonomy" id="1433147"/>
    <lineage>
        <taxon>Bacteria</taxon>
        <taxon>Bacillati</taxon>
        <taxon>Cyanobacteriota</taxon>
        <taxon>Cyanophyceae</taxon>
        <taxon>Oscillatoriophycideae</taxon>
        <taxon>Chroococcales</taxon>
        <taxon>Chroococcaceae</taxon>
        <taxon>Gloeocapsopsis</taxon>
        <taxon>Gloeocapsopsis dulcis</taxon>
    </lineage>
</organism>